<protein>
    <submittedName>
        <fullName evidence="1">Uncharacterized protein</fullName>
    </submittedName>
</protein>
<gene>
    <name evidence="1" type="ordered locus">CP_0384</name>
</gene>
<dbReference type="AlphaFoldDB" id="Q9K289"/>
<dbReference type="PIR" id="E81582">
    <property type="entry name" value="E81582"/>
</dbReference>
<sequence>MGTPSLCQTSGFVLRTQKQIRVPYESSSKAKSLSP</sequence>
<evidence type="ECO:0000313" key="2">
    <source>
        <dbReference type="Proteomes" id="UP000000583"/>
    </source>
</evidence>
<dbReference type="EMBL" id="AE002161">
    <property type="protein sequence ID" value="AAF38231.1"/>
    <property type="molecule type" value="Genomic_DNA"/>
</dbReference>
<proteinExistence type="predicted"/>
<name>Q9K289_CHLPN</name>
<reference evidence="1 2" key="1">
    <citation type="journal article" date="2000" name="Nucleic Acids Res.">
        <title>Genome sequences of Chlamydia trachomatis MoPn and Chlamydia pneumoniae AR39.</title>
        <authorList>
            <person name="Read T.D."/>
            <person name="Brunham R.C."/>
            <person name="Shen C."/>
            <person name="Gill S.R."/>
            <person name="Heidelberg J.F."/>
            <person name="White O."/>
            <person name="Hickey E.K."/>
            <person name="Peterson J.D."/>
            <person name="Utterback T.R."/>
            <person name="Berry K.J."/>
            <person name="Bass S."/>
            <person name="Linher K.D."/>
            <person name="Weidman J.F."/>
            <person name="Khouri H.M."/>
            <person name="Craven B."/>
            <person name="Bowman C."/>
            <person name="Dodson R.J."/>
            <person name="Gwinn M.L."/>
            <person name="Nelson W.C."/>
            <person name="DeBoy R.T."/>
            <person name="Kolonay J.F."/>
            <person name="McClarty G."/>
            <person name="Salzberg S.L."/>
            <person name="Eisen J.A."/>
            <person name="Fraser C.M."/>
        </authorList>
    </citation>
    <scope>NUCLEOTIDE SEQUENCE [LARGE SCALE GENOMIC DNA]</scope>
    <source>
        <strain evidence="1 2">AR39</strain>
    </source>
</reference>
<dbReference type="Proteomes" id="UP000000583">
    <property type="component" value="Chromosome"/>
</dbReference>
<evidence type="ECO:0000313" key="1">
    <source>
        <dbReference type="EMBL" id="AAF38231.1"/>
    </source>
</evidence>
<organism evidence="1 2">
    <name type="scientific">Chlamydia pneumoniae</name>
    <name type="common">Chlamydophila pneumoniae</name>
    <dbReference type="NCBI Taxonomy" id="83558"/>
    <lineage>
        <taxon>Bacteria</taxon>
        <taxon>Pseudomonadati</taxon>
        <taxon>Chlamydiota</taxon>
        <taxon>Chlamydiia</taxon>
        <taxon>Chlamydiales</taxon>
        <taxon>Chlamydiaceae</taxon>
        <taxon>Chlamydia/Chlamydophila group</taxon>
        <taxon>Chlamydia</taxon>
    </lineage>
</organism>
<accession>Q9K289</accession>
<dbReference type="KEGG" id="cpa:CP_0384"/>